<dbReference type="Pfam" id="PF04542">
    <property type="entry name" value="Sigma70_r2"/>
    <property type="match status" value="1"/>
</dbReference>
<dbReference type="PRINTS" id="PR00046">
    <property type="entry name" value="SIGMA70FCT"/>
</dbReference>
<dbReference type="InterPro" id="IPR014284">
    <property type="entry name" value="RNA_pol_sigma-70_dom"/>
</dbReference>
<dbReference type="Proteomes" id="UP000317238">
    <property type="component" value="Unassembled WGS sequence"/>
</dbReference>
<evidence type="ECO:0000256" key="5">
    <source>
        <dbReference type="SAM" id="MobiDB-lite"/>
    </source>
</evidence>
<evidence type="ECO:0000259" key="6">
    <source>
        <dbReference type="Pfam" id="PF04542"/>
    </source>
</evidence>
<keyword evidence="3" id="KW-0238">DNA-binding</keyword>
<evidence type="ECO:0000256" key="1">
    <source>
        <dbReference type="ARBA" id="ARBA00023015"/>
    </source>
</evidence>
<reference evidence="8 9" key="1">
    <citation type="submission" date="2019-02" db="EMBL/GenBank/DDBJ databases">
        <title>Deep-cultivation of Planctomycetes and their phenomic and genomic characterization uncovers novel biology.</title>
        <authorList>
            <person name="Wiegand S."/>
            <person name="Jogler M."/>
            <person name="Boedeker C."/>
            <person name="Pinto D."/>
            <person name="Vollmers J."/>
            <person name="Rivas-Marin E."/>
            <person name="Kohn T."/>
            <person name="Peeters S.H."/>
            <person name="Heuer A."/>
            <person name="Rast P."/>
            <person name="Oberbeckmann S."/>
            <person name="Bunk B."/>
            <person name="Jeske O."/>
            <person name="Meyerdierks A."/>
            <person name="Storesund J.E."/>
            <person name="Kallscheuer N."/>
            <person name="Luecker S."/>
            <person name="Lage O.M."/>
            <person name="Pohl T."/>
            <person name="Merkel B.J."/>
            <person name="Hornburger P."/>
            <person name="Mueller R.-W."/>
            <person name="Bruemmer F."/>
            <person name="Labrenz M."/>
            <person name="Spormann A.M."/>
            <person name="Op Den Camp H."/>
            <person name="Overmann J."/>
            <person name="Amann R."/>
            <person name="Jetten M.S.M."/>
            <person name="Mascher T."/>
            <person name="Medema M.H."/>
            <person name="Devos D.P."/>
            <person name="Kaster A.-K."/>
            <person name="Ovreas L."/>
            <person name="Rohde M."/>
            <person name="Galperin M.Y."/>
            <person name="Jogler C."/>
        </authorList>
    </citation>
    <scope>NUCLEOTIDE SEQUENCE [LARGE SCALE GENOMIC DNA]</scope>
    <source>
        <strain evidence="8 9">Pan14r</strain>
    </source>
</reference>
<dbReference type="InterPro" id="IPR007627">
    <property type="entry name" value="RNA_pol_sigma70_r2"/>
</dbReference>
<dbReference type="OrthoDB" id="9780321at2"/>
<dbReference type="InterPro" id="IPR036388">
    <property type="entry name" value="WH-like_DNA-bd_sf"/>
</dbReference>
<keyword evidence="2" id="KW-0731">Sigma factor</keyword>
<feature type="region of interest" description="Disordered" evidence="5">
    <location>
        <begin position="1"/>
        <end position="35"/>
    </location>
</feature>
<protein>
    <submittedName>
        <fullName evidence="8">RNA polymerase principal sigma factor HrdB</fullName>
    </submittedName>
</protein>
<evidence type="ECO:0000256" key="2">
    <source>
        <dbReference type="ARBA" id="ARBA00023082"/>
    </source>
</evidence>
<evidence type="ECO:0000313" key="9">
    <source>
        <dbReference type="Proteomes" id="UP000317238"/>
    </source>
</evidence>
<dbReference type="GO" id="GO:0003677">
    <property type="term" value="F:DNA binding"/>
    <property type="evidence" value="ECO:0007669"/>
    <property type="project" value="UniProtKB-KW"/>
</dbReference>
<dbReference type="CDD" id="cd06171">
    <property type="entry name" value="Sigma70_r4"/>
    <property type="match status" value="1"/>
</dbReference>
<dbReference type="PANTHER" id="PTHR30603:SF60">
    <property type="entry name" value="RNA POLYMERASE SIGMA FACTOR RPOD"/>
    <property type="match status" value="1"/>
</dbReference>
<dbReference type="InterPro" id="IPR013324">
    <property type="entry name" value="RNA_pol_sigma_r3/r4-like"/>
</dbReference>
<feature type="domain" description="RNA polymerase sigma-70 region 4" evidence="7">
    <location>
        <begin position="295"/>
        <end position="348"/>
    </location>
</feature>
<proteinExistence type="predicted"/>
<dbReference type="GO" id="GO:0016987">
    <property type="term" value="F:sigma factor activity"/>
    <property type="evidence" value="ECO:0007669"/>
    <property type="project" value="UniProtKB-KW"/>
</dbReference>
<name>A0A5C5Y0E7_9PLAN</name>
<dbReference type="EMBL" id="SJPL01000001">
    <property type="protein sequence ID" value="TWT69097.1"/>
    <property type="molecule type" value="Genomic_DNA"/>
</dbReference>
<evidence type="ECO:0000256" key="3">
    <source>
        <dbReference type="ARBA" id="ARBA00023125"/>
    </source>
</evidence>
<keyword evidence="9" id="KW-1185">Reference proteome</keyword>
<dbReference type="Gene3D" id="1.10.10.10">
    <property type="entry name" value="Winged helix-like DNA-binding domain superfamily/Winged helix DNA-binding domain"/>
    <property type="match status" value="1"/>
</dbReference>
<evidence type="ECO:0000259" key="7">
    <source>
        <dbReference type="Pfam" id="PF04545"/>
    </source>
</evidence>
<dbReference type="InterPro" id="IPR013325">
    <property type="entry name" value="RNA_pol_sigma_r2"/>
</dbReference>
<dbReference type="Gene3D" id="1.20.120.1810">
    <property type="match status" value="1"/>
</dbReference>
<dbReference type="PANTHER" id="PTHR30603">
    <property type="entry name" value="RNA POLYMERASE SIGMA FACTOR RPO"/>
    <property type="match status" value="1"/>
</dbReference>
<dbReference type="NCBIfam" id="TIGR02937">
    <property type="entry name" value="sigma70-ECF"/>
    <property type="match status" value="1"/>
</dbReference>
<sequence length="360" mass="41171">MPKTVPTSARRPVSPSEAKSPAPKRASDFPARRPGWMNSDELAEAVAEVASDLVDYQSMSDAELRIATKRRLKAEIDFIANDNFTKPGCGQEVFGESLELAPRQTSLGIAAIRKSGIDLPVHLSRLCEAPLLKPDQERMLFQRMNFLLQHASMHRALLNPDRPSRRRLELIDEMIRLAEWHRDRIVEANLRLVFSIVKKFVNTNNGFDELLSDGIVALIRAVEKFDFDRGFRFSTYATQVVRRNSYRTVVVNQEERQKVAGGIQDMDIDISDDERTSAISEKRWHELRSRLAVMLNDLDRREKLIIRARFSLGSHRKVRTLQSLADRLGVSKERVRQLERRAMDKLRAMAGDVKLAELEA</sequence>
<dbReference type="InterPro" id="IPR007630">
    <property type="entry name" value="RNA_pol_sigma70_r4"/>
</dbReference>
<dbReference type="SUPFAM" id="SSF88946">
    <property type="entry name" value="Sigma2 domain of RNA polymerase sigma factors"/>
    <property type="match status" value="1"/>
</dbReference>
<dbReference type="SUPFAM" id="SSF88659">
    <property type="entry name" value="Sigma3 and sigma4 domains of RNA polymerase sigma factors"/>
    <property type="match status" value="1"/>
</dbReference>
<dbReference type="InterPro" id="IPR050239">
    <property type="entry name" value="Sigma-70_RNA_pol_init_factors"/>
</dbReference>
<dbReference type="Pfam" id="PF04545">
    <property type="entry name" value="Sigma70_r4"/>
    <property type="match status" value="1"/>
</dbReference>
<keyword evidence="1" id="KW-0805">Transcription regulation</keyword>
<dbReference type="GO" id="GO:0006352">
    <property type="term" value="P:DNA-templated transcription initiation"/>
    <property type="evidence" value="ECO:0007669"/>
    <property type="project" value="InterPro"/>
</dbReference>
<gene>
    <name evidence="8" type="primary">hrdB</name>
    <name evidence="8" type="ORF">Pan14r_13810</name>
</gene>
<dbReference type="InterPro" id="IPR000943">
    <property type="entry name" value="RNA_pol_sigma70"/>
</dbReference>
<evidence type="ECO:0000256" key="4">
    <source>
        <dbReference type="ARBA" id="ARBA00023163"/>
    </source>
</evidence>
<comment type="caution">
    <text evidence="8">The sequence shown here is derived from an EMBL/GenBank/DDBJ whole genome shotgun (WGS) entry which is preliminary data.</text>
</comment>
<feature type="domain" description="RNA polymerase sigma-70 region 2" evidence="6">
    <location>
        <begin position="185"/>
        <end position="247"/>
    </location>
</feature>
<keyword evidence="4" id="KW-0804">Transcription</keyword>
<evidence type="ECO:0000313" key="8">
    <source>
        <dbReference type="EMBL" id="TWT69097.1"/>
    </source>
</evidence>
<organism evidence="8 9">
    <name type="scientific">Crateriforma conspicua</name>
    <dbReference type="NCBI Taxonomy" id="2527996"/>
    <lineage>
        <taxon>Bacteria</taxon>
        <taxon>Pseudomonadati</taxon>
        <taxon>Planctomycetota</taxon>
        <taxon>Planctomycetia</taxon>
        <taxon>Planctomycetales</taxon>
        <taxon>Planctomycetaceae</taxon>
        <taxon>Crateriforma</taxon>
    </lineage>
</organism>
<dbReference type="RefSeq" id="WP_146438680.1">
    <property type="nucleotide sequence ID" value="NZ_SJPL01000001.1"/>
</dbReference>
<dbReference type="AlphaFoldDB" id="A0A5C5Y0E7"/>
<accession>A0A5C5Y0E7</accession>